<sequence>MDLLTFLCERPNQVISADEIVARCWANAFQGDNSLHKALSQLRHALGDSAVSPRYIETIRKRGYRTIADISPLAHETSDPLWRDRSPFRGLEAFEPEHAPVFCGRDSATHVLKQMLLAQLNRGCAMLLVLGPSGSGKTSLVQAGLLAHLSKGREAGIRLRTWLTFDCADLGGASLFAGLGSVLLDCEIDGKPLFHDQSAASLALRLAEDIAWVEAHLGGALAGQRIFLFIDRLEAIFRIGHLHDKERAAFFECIERLGQMGIIAIIACRNDFYHHVMGFAAMRALKARGGHYDLNPPDALEMARIIRQPAHAAGLRFETDATSGASLDDLLCHATHRGTDALPLLEYCLQELYRRRDNQNMLRLAVFHELGGIEGAISVRAEEVIATLSKAEVHALPQVLSRLVMLTDDQSAVTARHAPWASLKAGAEQDLVKALVEARLFVTDFIAGTPTYGVAHEALLRRWPRAQDWIEKHRESLRLRTRIGAQAARWREHGMDSGLLLPPGIQARQAKALVRQRELDLDRLELDFIAASVRKVERYERVRLLISVLVVTLALLAGALGVAAFAAQRRAERHRGEAEGLVTYMLGELVDKVRPLGRLDLLDSVSERALLYLSDMSRLQARPVALTQRSKALQVIAEVKIARGDPAAATAALLAARQILGELARMQPSNREVLANLGANAFWLGQIHFDHGEWDAASRQFQDYLDFSNQVAQLAPSDPDTWIEQSYAHNSLGSTALKRGKLALAATEFSASVALKSRALERKRGDPTLTADLADSISWLASTKTRLGELDSAMRLFRREQALLQPLQDAVPQNGLWMHRYAFALWHQSELYMVAGKKREAMILLERSALLLGRLVHLDPSNRNWRMDMNNAELKLLELDIAGTDGRASPERLDALYLAFDRLLAQEPRNTTLARLTASALVTKAQSQRGHGQLAKARATLAPALAALSHQHTTAPADTSIADALATALLVQAQIEQALGATAESEQACRAVEDLFAPSVATSLDFRILSAWVRAQYCLRTPQRAAPFLGRLDKIGFHDPRFLEALHLTDDRKEIE</sequence>
<dbReference type="InterPro" id="IPR016032">
    <property type="entry name" value="Sig_transdc_resp-reg_C-effctor"/>
</dbReference>
<feature type="transmembrane region" description="Helical" evidence="3">
    <location>
        <begin position="544"/>
        <end position="567"/>
    </location>
</feature>
<protein>
    <submittedName>
        <fullName evidence="5">Transcriptional regulator</fullName>
    </submittedName>
</protein>
<dbReference type="SUPFAM" id="SSF52540">
    <property type="entry name" value="P-loop containing nucleoside triphosphate hydrolases"/>
    <property type="match status" value="1"/>
</dbReference>
<organism evidence="5 6">
    <name type="scientific">Massilia forsythiae</name>
    <dbReference type="NCBI Taxonomy" id="2728020"/>
    <lineage>
        <taxon>Bacteria</taxon>
        <taxon>Pseudomonadati</taxon>
        <taxon>Pseudomonadota</taxon>
        <taxon>Betaproteobacteria</taxon>
        <taxon>Burkholderiales</taxon>
        <taxon>Oxalobacteraceae</taxon>
        <taxon>Telluria group</taxon>
        <taxon>Massilia</taxon>
    </lineage>
</organism>
<keyword evidence="3" id="KW-0472">Membrane</keyword>
<dbReference type="PROSITE" id="PS51755">
    <property type="entry name" value="OMPR_PHOB"/>
    <property type="match status" value="1"/>
</dbReference>
<dbReference type="InterPro" id="IPR027417">
    <property type="entry name" value="P-loop_NTPase"/>
</dbReference>
<reference evidence="5 6" key="1">
    <citation type="submission" date="2020-04" db="EMBL/GenBank/DDBJ databases">
        <title>Genome sequencing of novel species.</title>
        <authorList>
            <person name="Heo J."/>
            <person name="Kim S.-J."/>
            <person name="Kim J.-S."/>
            <person name="Hong S.-B."/>
            <person name="Kwon S.-W."/>
        </authorList>
    </citation>
    <scope>NUCLEOTIDE SEQUENCE [LARGE SCALE GENOMIC DNA]</scope>
    <source>
        <strain evidence="5 6">GN2-R2</strain>
    </source>
</reference>
<dbReference type="KEGG" id="mfy:HH212_19600"/>
<feature type="DNA-binding region" description="OmpR/PhoB-type" evidence="2">
    <location>
        <begin position="1"/>
        <end position="68"/>
    </location>
</feature>
<dbReference type="InterPro" id="IPR049052">
    <property type="entry name" value="nSTAND1"/>
</dbReference>
<feature type="domain" description="OmpR/PhoB-type" evidence="4">
    <location>
        <begin position="1"/>
        <end position="68"/>
    </location>
</feature>
<proteinExistence type="predicted"/>
<dbReference type="InterPro" id="IPR036388">
    <property type="entry name" value="WH-like_DNA-bd_sf"/>
</dbReference>
<dbReference type="Gene3D" id="1.25.40.10">
    <property type="entry name" value="Tetratricopeptide repeat domain"/>
    <property type="match status" value="1"/>
</dbReference>
<dbReference type="GO" id="GO:0000160">
    <property type="term" value="P:phosphorelay signal transduction system"/>
    <property type="evidence" value="ECO:0007669"/>
    <property type="project" value="InterPro"/>
</dbReference>
<dbReference type="PANTHER" id="PTHR47691">
    <property type="entry name" value="REGULATOR-RELATED"/>
    <property type="match status" value="1"/>
</dbReference>
<dbReference type="InterPro" id="IPR001867">
    <property type="entry name" value="OmpR/PhoB-type_DNA-bd"/>
</dbReference>
<keyword evidence="3" id="KW-1133">Transmembrane helix</keyword>
<keyword evidence="6" id="KW-1185">Reference proteome</keyword>
<dbReference type="Pfam" id="PF20703">
    <property type="entry name" value="nSTAND1"/>
    <property type="match status" value="1"/>
</dbReference>
<evidence type="ECO:0000256" key="1">
    <source>
        <dbReference type="ARBA" id="ARBA00023125"/>
    </source>
</evidence>
<evidence type="ECO:0000313" key="5">
    <source>
        <dbReference type="EMBL" id="QJE01951.1"/>
    </source>
</evidence>
<dbReference type="GO" id="GO:0006355">
    <property type="term" value="P:regulation of DNA-templated transcription"/>
    <property type="evidence" value="ECO:0007669"/>
    <property type="project" value="InterPro"/>
</dbReference>
<dbReference type="SMART" id="SM00862">
    <property type="entry name" value="Trans_reg_C"/>
    <property type="match status" value="1"/>
</dbReference>
<evidence type="ECO:0000256" key="2">
    <source>
        <dbReference type="PROSITE-ProRule" id="PRU01091"/>
    </source>
</evidence>
<keyword evidence="1 2" id="KW-0238">DNA-binding</keyword>
<evidence type="ECO:0000259" key="4">
    <source>
        <dbReference type="PROSITE" id="PS51755"/>
    </source>
</evidence>
<name>A0A7Z2VYW2_9BURK</name>
<dbReference type="AlphaFoldDB" id="A0A7Z2VYW2"/>
<evidence type="ECO:0000256" key="3">
    <source>
        <dbReference type="SAM" id="Phobius"/>
    </source>
</evidence>
<dbReference type="InterPro" id="IPR011990">
    <property type="entry name" value="TPR-like_helical_dom_sf"/>
</dbReference>
<dbReference type="SUPFAM" id="SSF46894">
    <property type="entry name" value="C-terminal effector domain of the bipartite response regulators"/>
    <property type="match status" value="1"/>
</dbReference>
<evidence type="ECO:0000313" key="6">
    <source>
        <dbReference type="Proteomes" id="UP000502415"/>
    </source>
</evidence>
<dbReference type="CDD" id="cd00383">
    <property type="entry name" value="trans_reg_C"/>
    <property type="match status" value="1"/>
</dbReference>
<keyword evidence="3" id="KW-0812">Transmembrane</keyword>
<dbReference type="Pfam" id="PF00486">
    <property type="entry name" value="Trans_reg_C"/>
    <property type="match status" value="1"/>
</dbReference>
<dbReference type="SUPFAM" id="SSF48452">
    <property type="entry name" value="TPR-like"/>
    <property type="match status" value="1"/>
</dbReference>
<dbReference type="Gene3D" id="1.10.10.10">
    <property type="entry name" value="Winged helix-like DNA-binding domain superfamily/Winged helix DNA-binding domain"/>
    <property type="match status" value="1"/>
</dbReference>
<gene>
    <name evidence="5" type="ORF">HH212_19600</name>
</gene>
<dbReference type="PANTHER" id="PTHR47691:SF3">
    <property type="entry name" value="HTH-TYPE TRANSCRIPTIONAL REGULATOR RV0890C-RELATED"/>
    <property type="match status" value="1"/>
</dbReference>
<dbReference type="EMBL" id="CP051685">
    <property type="protein sequence ID" value="QJE01951.1"/>
    <property type="molecule type" value="Genomic_DNA"/>
</dbReference>
<accession>A0A7Z2VYW2</accession>
<dbReference type="GO" id="GO:0003677">
    <property type="term" value="F:DNA binding"/>
    <property type="evidence" value="ECO:0007669"/>
    <property type="project" value="UniProtKB-UniRule"/>
</dbReference>
<dbReference type="Proteomes" id="UP000502415">
    <property type="component" value="Chromosome"/>
</dbReference>